<comment type="caution">
    <text evidence="2">The sequence shown here is derived from an EMBL/GenBank/DDBJ whole genome shotgun (WGS) entry which is preliminary data.</text>
</comment>
<dbReference type="Proteomes" id="UP000488956">
    <property type="component" value="Unassembled WGS sequence"/>
</dbReference>
<dbReference type="AlphaFoldDB" id="A0A6A3MDR3"/>
<evidence type="ECO:0000313" key="7">
    <source>
        <dbReference type="Proteomes" id="UP000488956"/>
    </source>
</evidence>
<name>A0A6A3MDR3_9STRA</name>
<reference evidence="5 6" key="1">
    <citation type="submission" date="2018-09" db="EMBL/GenBank/DDBJ databases">
        <title>Genomic investigation of the strawberry pathogen Phytophthora fragariae indicates pathogenicity is determined by transcriptional variation in three key races.</title>
        <authorList>
            <person name="Adams T.M."/>
            <person name="Armitage A.D."/>
            <person name="Sobczyk M.K."/>
            <person name="Bates H.J."/>
            <person name="Dunwell J.M."/>
            <person name="Nellist C.F."/>
            <person name="Harrison R.J."/>
        </authorList>
    </citation>
    <scope>NUCLEOTIDE SEQUENCE [LARGE SCALE GENOMIC DNA]</scope>
    <source>
        <strain evidence="4 6">BC-23</strain>
        <strain evidence="3 7">ONT-3</strain>
        <strain evidence="2 5">SCRP245</strain>
    </source>
</reference>
<dbReference type="Proteomes" id="UP000476176">
    <property type="component" value="Unassembled WGS sequence"/>
</dbReference>
<dbReference type="EMBL" id="QXGC01000010">
    <property type="protein sequence ID" value="KAE9255550.1"/>
    <property type="molecule type" value="Genomic_DNA"/>
</dbReference>
<evidence type="ECO:0000313" key="2">
    <source>
        <dbReference type="EMBL" id="KAE9027675.1"/>
    </source>
</evidence>
<organism evidence="2 5">
    <name type="scientific">Phytophthora fragariae</name>
    <dbReference type="NCBI Taxonomy" id="53985"/>
    <lineage>
        <taxon>Eukaryota</taxon>
        <taxon>Sar</taxon>
        <taxon>Stramenopiles</taxon>
        <taxon>Oomycota</taxon>
        <taxon>Peronosporomycetes</taxon>
        <taxon>Peronosporales</taxon>
        <taxon>Peronosporaceae</taxon>
        <taxon>Phytophthora</taxon>
    </lineage>
</organism>
<accession>A0A6A3MDR3</accession>
<evidence type="ECO:0000313" key="3">
    <source>
        <dbReference type="EMBL" id="KAE9102235.1"/>
    </source>
</evidence>
<feature type="region of interest" description="Disordered" evidence="1">
    <location>
        <begin position="1"/>
        <end position="26"/>
    </location>
</feature>
<evidence type="ECO:0000313" key="5">
    <source>
        <dbReference type="Proteomes" id="UP000460718"/>
    </source>
</evidence>
<proteinExistence type="predicted"/>
<protein>
    <submittedName>
        <fullName evidence="2">Uncharacterized protein</fullName>
    </submittedName>
</protein>
<gene>
    <name evidence="4" type="ORF">PF004_g522</name>
    <name evidence="3" type="ORF">PF010_g14179</name>
    <name evidence="2" type="ORF">PF011_g1928</name>
</gene>
<dbReference type="EMBL" id="QXFW01000056">
    <property type="protein sequence ID" value="KAE9027675.1"/>
    <property type="molecule type" value="Genomic_DNA"/>
</dbReference>
<dbReference type="EMBL" id="QXFX01000865">
    <property type="protein sequence ID" value="KAE9102235.1"/>
    <property type="molecule type" value="Genomic_DNA"/>
</dbReference>
<evidence type="ECO:0000313" key="4">
    <source>
        <dbReference type="EMBL" id="KAE9255550.1"/>
    </source>
</evidence>
<sequence length="80" mass="8758">MARGGQSGKPPTARSAKQRRGDTNRWTLGTVLHSKLRGLPTMCTESADGSEGTMTLVTMEQQLMGGSSRQRWATNERRPP</sequence>
<evidence type="ECO:0000313" key="6">
    <source>
        <dbReference type="Proteomes" id="UP000476176"/>
    </source>
</evidence>
<dbReference type="Proteomes" id="UP000460718">
    <property type="component" value="Unassembled WGS sequence"/>
</dbReference>
<evidence type="ECO:0000256" key="1">
    <source>
        <dbReference type="SAM" id="MobiDB-lite"/>
    </source>
</evidence>